<evidence type="ECO:0000256" key="1">
    <source>
        <dbReference type="SAM" id="MobiDB-lite"/>
    </source>
</evidence>
<feature type="compositionally biased region" description="Low complexity" evidence="1">
    <location>
        <begin position="274"/>
        <end position="285"/>
    </location>
</feature>
<feature type="region of interest" description="Disordered" evidence="1">
    <location>
        <begin position="1"/>
        <end position="25"/>
    </location>
</feature>
<reference evidence="2" key="1">
    <citation type="journal article" date="2009" name="FEMS Microbiol. Lett.">
        <title>Variation in the replication loci of Streptomyces linear plasmids.</title>
        <authorList>
            <person name="Zhang R."/>
            <person name="Xia H."/>
            <person name="Guo P."/>
            <person name="Qin Z."/>
        </authorList>
    </citation>
    <scope>NUCLEOTIDE SEQUENCE</scope>
    <source>
        <strain evidence="2">44414</strain>
        <plasmid evidence="2">pRL4</plasmid>
    </source>
</reference>
<keyword evidence="2" id="KW-0614">Plasmid</keyword>
<geneLocation type="plasmid" evidence="2">
    <name>pRL4</name>
</geneLocation>
<name>Q0GC32_9ACTN</name>
<dbReference type="EMBL" id="DQ873297">
    <property type="protein sequence ID" value="ABI32396.1"/>
    <property type="molecule type" value="Genomic_DNA"/>
</dbReference>
<feature type="region of interest" description="Disordered" evidence="1">
    <location>
        <begin position="87"/>
        <end position="126"/>
    </location>
</feature>
<feature type="compositionally biased region" description="Basic residues" evidence="1">
    <location>
        <begin position="261"/>
        <end position="273"/>
    </location>
</feature>
<sequence length="285" mass="31150">MREAARRRGRARRRPPSHRRLDSRRMNSAGDVYALNRALVSALARRDDVLILPVLVPAGADIPPVNPLTLLLLVLLGQVRAERDAYRNWVTQDPTPPNDDPARPRPEAASNLAGGTPRDTRPRPPRAALADLFGSWQFVLGALVLTLGPAIALRRRRTASAALTDSEARAAVDRAGAGPRTSSPSSSPAAAALSATGLRRVGQHQMGLEAPFDLLPFVALDVAAMVCGRRARPPRPRRRRIRPVRSPLLDPRRHQLGLLRVRSRLPPRRRRPRGLAGPGRRALGD</sequence>
<protein>
    <submittedName>
        <fullName evidence="2">Uncharacterized protein</fullName>
    </submittedName>
</protein>
<feature type="compositionally biased region" description="Basic residues" evidence="1">
    <location>
        <begin position="231"/>
        <end position="243"/>
    </location>
</feature>
<organism evidence="2">
    <name type="scientific">Streptomyces sp. 44414</name>
    <dbReference type="NCBI Taxonomy" id="364103"/>
    <lineage>
        <taxon>Bacteria</taxon>
        <taxon>Bacillati</taxon>
        <taxon>Actinomycetota</taxon>
        <taxon>Actinomycetes</taxon>
        <taxon>Kitasatosporales</taxon>
        <taxon>Streptomycetaceae</taxon>
        <taxon>Streptomyces</taxon>
    </lineage>
</organism>
<feature type="region of interest" description="Disordered" evidence="1">
    <location>
        <begin position="162"/>
        <end position="191"/>
    </location>
</feature>
<feature type="compositionally biased region" description="Basic residues" evidence="1">
    <location>
        <begin position="7"/>
        <end position="18"/>
    </location>
</feature>
<dbReference type="AlphaFoldDB" id="Q0GC32"/>
<evidence type="ECO:0000313" key="2">
    <source>
        <dbReference type="EMBL" id="ABI32396.1"/>
    </source>
</evidence>
<accession>Q0GC32</accession>
<feature type="region of interest" description="Disordered" evidence="1">
    <location>
        <begin position="231"/>
        <end position="285"/>
    </location>
</feature>
<proteinExistence type="predicted"/>
<feature type="compositionally biased region" description="Low complexity" evidence="1">
    <location>
        <begin position="175"/>
        <end position="191"/>
    </location>
</feature>
<feature type="non-terminal residue" evidence="2">
    <location>
        <position position="285"/>
    </location>
</feature>